<dbReference type="PROSITE" id="PS00109">
    <property type="entry name" value="PROTEIN_KINASE_TYR"/>
    <property type="match status" value="1"/>
</dbReference>
<dbReference type="RefSeq" id="XP_041189393.1">
    <property type="nucleotide sequence ID" value="XM_041331490.1"/>
</dbReference>
<reference evidence="4" key="1">
    <citation type="journal article" date="2020" name="New Phytol.">
        <title>Comparative genomics reveals dynamic genome evolution in host specialist ectomycorrhizal fungi.</title>
        <authorList>
            <person name="Lofgren L.A."/>
            <person name="Nguyen N.H."/>
            <person name="Vilgalys R."/>
            <person name="Ruytinx J."/>
            <person name="Liao H.L."/>
            <person name="Branco S."/>
            <person name="Kuo A."/>
            <person name="LaButti K."/>
            <person name="Lipzen A."/>
            <person name="Andreopoulos W."/>
            <person name="Pangilinan J."/>
            <person name="Riley R."/>
            <person name="Hundley H."/>
            <person name="Na H."/>
            <person name="Barry K."/>
            <person name="Grigoriev I.V."/>
            <person name="Stajich J.E."/>
            <person name="Kennedy P.G."/>
        </authorList>
    </citation>
    <scope>NUCLEOTIDE SEQUENCE</scope>
    <source>
        <strain evidence="4">MN1</strain>
    </source>
</reference>
<gene>
    <name evidence="4" type="ORF">BJ212DRAFT_1279404</name>
</gene>
<accession>A0A9P7E2G3</accession>
<sequence>REIGILMILRHDNIVPLLGTTTGFGRKPELLSLVTPWILNGTLNVYLASKHNELTMLDRSRMLKDVSAGLRYLHSVPVVHGDITGANILIDEGGHAKLIDFGLSTAVLPLFGQPHLAATSIHPGAIPYAAPELLSDNVSNLPLKKTDIYSFGCVMLQVSWSFGHKMFA</sequence>
<keyword evidence="4" id="KW-0808">Transferase</keyword>
<feature type="domain" description="Protein kinase" evidence="3">
    <location>
        <begin position="1"/>
        <end position="168"/>
    </location>
</feature>
<dbReference type="GO" id="GO:0005524">
    <property type="term" value="F:ATP binding"/>
    <property type="evidence" value="ECO:0007669"/>
    <property type="project" value="UniProtKB-KW"/>
</dbReference>
<dbReference type="InterPro" id="IPR000719">
    <property type="entry name" value="Prot_kinase_dom"/>
</dbReference>
<dbReference type="AlphaFoldDB" id="A0A9P7E2G3"/>
<dbReference type="Gene3D" id="1.10.510.10">
    <property type="entry name" value="Transferase(Phosphotransferase) domain 1"/>
    <property type="match status" value="1"/>
</dbReference>
<dbReference type="InterPro" id="IPR011009">
    <property type="entry name" value="Kinase-like_dom_sf"/>
</dbReference>
<dbReference type="PROSITE" id="PS50011">
    <property type="entry name" value="PROTEIN_KINASE_DOM"/>
    <property type="match status" value="1"/>
</dbReference>
<dbReference type="InterPro" id="IPR001245">
    <property type="entry name" value="Ser-Thr/Tyr_kinase_cat_dom"/>
</dbReference>
<dbReference type="InterPro" id="IPR051681">
    <property type="entry name" value="Ser/Thr_Kinases-Pseudokinases"/>
</dbReference>
<feature type="non-terminal residue" evidence="4">
    <location>
        <position position="1"/>
    </location>
</feature>
<dbReference type="SUPFAM" id="SSF56112">
    <property type="entry name" value="Protein kinase-like (PK-like)"/>
    <property type="match status" value="1"/>
</dbReference>
<dbReference type="PANTHER" id="PTHR44329">
    <property type="entry name" value="SERINE/THREONINE-PROTEIN KINASE TNNI3K-RELATED"/>
    <property type="match status" value="1"/>
</dbReference>
<evidence type="ECO:0000256" key="1">
    <source>
        <dbReference type="ARBA" id="ARBA00022741"/>
    </source>
</evidence>
<evidence type="ECO:0000313" key="5">
    <source>
        <dbReference type="Proteomes" id="UP000807769"/>
    </source>
</evidence>
<evidence type="ECO:0000259" key="3">
    <source>
        <dbReference type="PROSITE" id="PS50011"/>
    </source>
</evidence>
<evidence type="ECO:0000313" key="4">
    <source>
        <dbReference type="EMBL" id="KAG1809679.1"/>
    </source>
</evidence>
<keyword evidence="4" id="KW-0418">Kinase</keyword>
<name>A0A9P7E2G3_9AGAM</name>
<dbReference type="GeneID" id="64625507"/>
<dbReference type="EMBL" id="JABBWG010000033">
    <property type="protein sequence ID" value="KAG1809679.1"/>
    <property type="molecule type" value="Genomic_DNA"/>
</dbReference>
<dbReference type="GO" id="GO:0004674">
    <property type="term" value="F:protein serine/threonine kinase activity"/>
    <property type="evidence" value="ECO:0007669"/>
    <property type="project" value="TreeGrafter"/>
</dbReference>
<keyword evidence="5" id="KW-1185">Reference proteome</keyword>
<organism evidence="4 5">
    <name type="scientific">Suillus subaureus</name>
    <dbReference type="NCBI Taxonomy" id="48587"/>
    <lineage>
        <taxon>Eukaryota</taxon>
        <taxon>Fungi</taxon>
        <taxon>Dikarya</taxon>
        <taxon>Basidiomycota</taxon>
        <taxon>Agaricomycotina</taxon>
        <taxon>Agaricomycetes</taxon>
        <taxon>Agaricomycetidae</taxon>
        <taxon>Boletales</taxon>
        <taxon>Suillineae</taxon>
        <taxon>Suillaceae</taxon>
        <taxon>Suillus</taxon>
    </lineage>
</organism>
<protein>
    <submittedName>
        <fullName evidence="4">Kinase-like domain-containing protein</fullName>
    </submittedName>
</protein>
<dbReference type="OrthoDB" id="4062651at2759"/>
<dbReference type="Proteomes" id="UP000807769">
    <property type="component" value="Unassembled WGS sequence"/>
</dbReference>
<dbReference type="InterPro" id="IPR008266">
    <property type="entry name" value="Tyr_kinase_AS"/>
</dbReference>
<proteinExistence type="predicted"/>
<evidence type="ECO:0000256" key="2">
    <source>
        <dbReference type="ARBA" id="ARBA00022840"/>
    </source>
</evidence>
<keyword evidence="1" id="KW-0547">Nucleotide-binding</keyword>
<dbReference type="Pfam" id="PF07714">
    <property type="entry name" value="PK_Tyr_Ser-Thr"/>
    <property type="match status" value="1"/>
</dbReference>
<comment type="caution">
    <text evidence="4">The sequence shown here is derived from an EMBL/GenBank/DDBJ whole genome shotgun (WGS) entry which is preliminary data.</text>
</comment>
<keyword evidence="2" id="KW-0067">ATP-binding</keyword>
<dbReference type="PANTHER" id="PTHR44329:SF298">
    <property type="entry name" value="MIXED LINEAGE KINASE DOMAIN-LIKE PROTEIN"/>
    <property type="match status" value="1"/>
</dbReference>